<dbReference type="PROSITE" id="PS51192">
    <property type="entry name" value="HELICASE_ATP_BIND_1"/>
    <property type="match status" value="1"/>
</dbReference>
<sequence>MSFADLGLSDELLQAVESAGYTEPTPIQAQAIPPVLMMKDLIGIAQTGTGKTASFVLPMIDILAHGRRRALMPRSLILEPTRELAAQVAENFEKYGKNHDLKMALLIGGVQMGDQVKALSEGVDVLIATPGRLMDLFERGKILLTGCELLVIDEADRMLDMGFIPDIESICAKLPTNRQTMLFSATMPPPIKKLSDRFLSNPKYIEVARPATTNINIAQYKVPVSPRKKREVLRHLLRTDDVSTAIVFCNRKTTVRELAKSLKKHGFAAGEIHGDMDQPARIAELERFKDGQVNILCASDVAARGLDVKGVSHVFNFDTPWHPDDYVHRVGRTGRGGASGRAFTFVTPDDAEAVQNVEKLTGGEIPVFEFADEQPAEAVEEKPKGKRPQRAKKVEGADRAERAPRKETTEMRSEEPRRERRPRRSEPEPADDGWNGPVPEFLKVSALA</sequence>
<dbReference type="InterPro" id="IPR000629">
    <property type="entry name" value="RNA-helicase_DEAD-box_CS"/>
</dbReference>
<evidence type="ECO:0000259" key="13">
    <source>
        <dbReference type="PROSITE" id="PS51192"/>
    </source>
</evidence>
<dbReference type="Pfam" id="PF00270">
    <property type="entry name" value="DEAD"/>
    <property type="match status" value="1"/>
</dbReference>
<dbReference type="OrthoDB" id="9805696at2"/>
<keyword evidence="5 11" id="KW-0347">Helicase</keyword>
<evidence type="ECO:0000256" key="10">
    <source>
        <dbReference type="PROSITE-ProRule" id="PRU00552"/>
    </source>
</evidence>
<dbReference type="Proteomes" id="UP000031057">
    <property type="component" value="Unassembled WGS sequence"/>
</dbReference>
<evidence type="ECO:0000256" key="6">
    <source>
        <dbReference type="ARBA" id="ARBA00022840"/>
    </source>
</evidence>
<dbReference type="InterPro" id="IPR011545">
    <property type="entry name" value="DEAD/DEAH_box_helicase_dom"/>
</dbReference>
<dbReference type="CDD" id="cd18787">
    <property type="entry name" value="SF2_C_DEAD"/>
    <property type="match status" value="1"/>
</dbReference>
<feature type="domain" description="Helicase C-terminal" evidence="14">
    <location>
        <begin position="231"/>
        <end position="376"/>
    </location>
</feature>
<dbReference type="GO" id="GO:0042255">
    <property type="term" value="P:ribosome assembly"/>
    <property type="evidence" value="ECO:0007669"/>
    <property type="project" value="UniProtKB-ARBA"/>
</dbReference>
<evidence type="ECO:0000259" key="15">
    <source>
        <dbReference type="PROSITE" id="PS51195"/>
    </source>
</evidence>
<evidence type="ECO:0000256" key="3">
    <source>
        <dbReference type="ARBA" id="ARBA00022741"/>
    </source>
</evidence>
<evidence type="ECO:0000256" key="1">
    <source>
        <dbReference type="ARBA" id="ARBA00012552"/>
    </source>
</evidence>
<evidence type="ECO:0000256" key="7">
    <source>
        <dbReference type="ARBA" id="ARBA00038437"/>
    </source>
</evidence>
<evidence type="ECO:0000313" key="17">
    <source>
        <dbReference type="Proteomes" id="UP000031057"/>
    </source>
</evidence>
<feature type="region of interest" description="Disordered" evidence="12">
    <location>
        <begin position="371"/>
        <end position="448"/>
    </location>
</feature>
<comment type="similarity">
    <text evidence="7 11">Belongs to the DEAD box helicase family.</text>
</comment>
<dbReference type="PROSITE" id="PS00039">
    <property type="entry name" value="DEAD_ATP_HELICASE"/>
    <property type="match status" value="1"/>
</dbReference>
<evidence type="ECO:0000256" key="8">
    <source>
        <dbReference type="ARBA" id="ARBA00047984"/>
    </source>
</evidence>
<feature type="domain" description="DEAD-box RNA helicase Q" evidence="15">
    <location>
        <begin position="1"/>
        <end position="29"/>
    </location>
</feature>
<dbReference type="AlphaFoldDB" id="A0A0B1ZP39"/>
<keyword evidence="17" id="KW-1185">Reference proteome</keyword>
<dbReference type="GO" id="GO:0003676">
    <property type="term" value="F:nucleic acid binding"/>
    <property type="evidence" value="ECO:0007669"/>
    <property type="project" value="InterPro"/>
</dbReference>
<dbReference type="RefSeq" id="WP_039282308.1">
    <property type="nucleotide sequence ID" value="NZ_JTDI01000003.1"/>
</dbReference>
<dbReference type="GO" id="GO:0005829">
    <property type="term" value="C:cytosol"/>
    <property type="evidence" value="ECO:0007669"/>
    <property type="project" value="TreeGrafter"/>
</dbReference>
<dbReference type="GO" id="GO:0016787">
    <property type="term" value="F:hydrolase activity"/>
    <property type="evidence" value="ECO:0007669"/>
    <property type="project" value="UniProtKB-KW"/>
</dbReference>
<dbReference type="FunFam" id="3.40.50.300:FF:000108">
    <property type="entry name" value="ATP-dependent RNA helicase RhlE"/>
    <property type="match status" value="1"/>
</dbReference>
<dbReference type="GO" id="GO:0003724">
    <property type="term" value="F:RNA helicase activity"/>
    <property type="evidence" value="ECO:0007669"/>
    <property type="project" value="UniProtKB-EC"/>
</dbReference>
<comment type="caution">
    <text evidence="16">The sequence shown here is derived from an EMBL/GenBank/DDBJ whole genome shotgun (WGS) entry which is preliminary data.</text>
</comment>
<accession>A0A0B1ZP39</accession>
<feature type="compositionally biased region" description="Basic and acidic residues" evidence="12">
    <location>
        <begin position="392"/>
        <end position="418"/>
    </location>
</feature>
<evidence type="ECO:0000256" key="5">
    <source>
        <dbReference type="ARBA" id="ARBA00022806"/>
    </source>
</evidence>
<gene>
    <name evidence="16" type="ORF">LK12_08805</name>
</gene>
<dbReference type="STRING" id="1348853.LK12_08805"/>
<evidence type="ECO:0000259" key="14">
    <source>
        <dbReference type="PROSITE" id="PS51194"/>
    </source>
</evidence>
<feature type="domain" description="Helicase ATP-binding" evidence="13">
    <location>
        <begin position="32"/>
        <end position="205"/>
    </location>
</feature>
<protein>
    <recommendedName>
        <fullName evidence="9">DEAD-box ATP-dependent RNA helicase RhpA</fullName>
        <ecNumber evidence="1">3.6.4.13</ecNumber>
    </recommendedName>
</protein>
<feature type="short sequence motif" description="Q motif" evidence="10">
    <location>
        <begin position="1"/>
        <end position="29"/>
    </location>
</feature>
<evidence type="ECO:0000256" key="9">
    <source>
        <dbReference type="ARBA" id="ARBA00074363"/>
    </source>
</evidence>
<evidence type="ECO:0000256" key="4">
    <source>
        <dbReference type="ARBA" id="ARBA00022801"/>
    </source>
</evidence>
<dbReference type="SMART" id="SM00490">
    <property type="entry name" value="HELICc"/>
    <property type="match status" value="1"/>
</dbReference>
<dbReference type="EMBL" id="JTDI01000003">
    <property type="protein sequence ID" value="KHK91023.1"/>
    <property type="molecule type" value="Genomic_DNA"/>
</dbReference>
<dbReference type="PANTHER" id="PTHR47959:SF13">
    <property type="entry name" value="ATP-DEPENDENT RNA HELICASE RHLE"/>
    <property type="match status" value="1"/>
</dbReference>
<dbReference type="GO" id="GO:0005524">
    <property type="term" value="F:ATP binding"/>
    <property type="evidence" value="ECO:0007669"/>
    <property type="project" value="UniProtKB-KW"/>
</dbReference>
<comment type="catalytic activity">
    <reaction evidence="8">
        <text>ATP + H2O = ADP + phosphate + H(+)</text>
        <dbReference type="Rhea" id="RHEA:13065"/>
        <dbReference type="ChEBI" id="CHEBI:15377"/>
        <dbReference type="ChEBI" id="CHEBI:15378"/>
        <dbReference type="ChEBI" id="CHEBI:30616"/>
        <dbReference type="ChEBI" id="CHEBI:43474"/>
        <dbReference type="ChEBI" id="CHEBI:456216"/>
        <dbReference type="EC" id="3.6.4.13"/>
    </reaction>
</comment>
<keyword evidence="6 11" id="KW-0067">ATP-binding</keyword>
<dbReference type="SMART" id="SM00487">
    <property type="entry name" value="DEXDc"/>
    <property type="match status" value="1"/>
</dbReference>
<dbReference type="PROSITE" id="PS51195">
    <property type="entry name" value="Q_MOTIF"/>
    <property type="match status" value="1"/>
</dbReference>
<keyword evidence="3 11" id="KW-0547">Nucleotide-binding</keyword>
<dbReference type="EC" id="3.6.4.13" evidence="1"/>
<evidence type="ECO:0000256" key="2">
    <source>
        <dbReference type="ARBA" id="ARBA00022490"/>
    </source>
</evidence>
<name>A0A0B1ZP39_9SPHN</name>
<dbReference type="InterPro" id="IPR014014">
    <property type="entry name" value="RNA_helicase_DEAD_Q_motif"/>
</dbReference>
<dbReference type="CDD" id="cd00268">
    <property type="entry name" value="DEADc"/>
    <property type="match status" value="1"/>
</dbReference>
<dbReference type="Gene3D" id="3.40.50.300">
    <property type="entry name" value="P-loop containing nucleotide triphosphate hydrolases"/>
    <property type="match status" value="2"/>
</dbReference>
<keyword evidence="2" id="KW-0963">Cytoplasm</keyword>
<dbReference type="SUPFAM" id="SSF52540">
    <property type="entry name" value="P-loop containing nucleoside triphosphate hydrolases"/>
    <property type="match status" value="1"/>
</dbReference>
<keyword evidence="4 11" id="KW-0378">Hydrolase</keyword>
<dbReference type="PANTHER" id="PTHR47959">
    <property type="entry name" value="ATP-DEPENDENT RNA HELICASE RHLE-RELATED"/>
    <property type="match status" value="1"/>
</dbReference>
<proteinExistence type="inferred from homology"/>
<organism evidence="16 17">
    <name type="scientific">Novosphingobium malaysiense</name>
    <dbReference type="NCBI Taxonomy" id="1348853"/>
    <lineage>
        <taxon>Bacteria</taxon>
        <taxon>Pseudomonadati</taxon>
        <taxon>Pseudomonadota</taxon>
        <taxon>Alphaproteobacteria</taxon>
        <taxon>Sphingomonadales</taxon>
        <taxon>Sphingomonadaceae</taxon>
        <taxon>Novosphingobium</taxon>
    </lineage>
</organism>
<dbReference type="GO" id="GO:0009266">
    <property type="term" value="P:response to temperature stimulus"/>
    <property type="evidence" value="ECO:0007669"/>
    <property type="project" value="UniProtKB-ARBA"/>
</dbReference>
<dbReference type="Pfam" id="PF00271">
    <property type="entry name" value="Helicase_C"/>
    <property type="match status" value="1"/>
</dbReference>
<dbReference type="PROSITE" id="PS51194">
    <property type="entry name" value="HELICASE_CTER"/>
    <property type="match status" value="1"/>
</dbReference>
<evidence type="ECO:0000256" key="11">
    <source>
        <dbReference type="RuleBase" id="RU000492"/>
    </source>
</evidence>
<evidence type="ECO:0000313" key="16">
    <source>
        <dbReference type="EMBL" id="KHK91023.1"/>
    </source>
</evidence>
<dbReference type="InterPro" id="IPR014001">
    <property type="entry name" value="Helicase_ATP-bd"/>
</dbReference>
<evidence type="ECO:0000256" key="12">
    <source>
        <dbReference type="SAM" id="MobiDB-lite"/>
    </source>
</evidence>
<dbReference type="InterPro" id="IPR001650">
    <property type="entry name" value="Helicase_C-like"/>
</dbReference>
<reference evidence="16 17" key="1">
    <citation type="submission" date="2014-10" db="EMBL/GenBank/DDBJ databases">
        <title>Genome sequence of Novosphingobium malaysiense MUSC 273(T).</title>
        <authorList>
            <person name="Lee L.-H."/>
        </authorList>
    </citation>
    <scope>NUCLEOTIDE SEQUENCE [LARGE SCALE GENOMIC DNA]</scope>
    <source>
        <strain evidence="16 17">MUSC 273</strain>
    </source>
</reference>
<dbReference type="InterPro" id="IPR044742">
    <property type="entry name" value="DEAD/DEAH_RhlB"/>
</dbReference>
<dbReference type="InterPro" id="IPR027417">
    <property type="entry name" value="P-loop_NTPase"/>
</dbReference>
<dbReference type="InterPro" id="IPR050079">
    <property type="entry name" value="DEAD_box_RNA_helicase"/>
</dbReference>